<proteinExistence type="predicted"/>
<dbReference type="Proteomes" id="UP000006854">
    <property type="component" value="Chromosome"/>
</dbReference>
<dbReference type="PATRIC" id="fig|953739.5.peg.6513"/>
<sequence length="492" mass="55009">MGIRPWVVVEPPDRHGLRRITILGETVGSAWSLRELRKVLRGLGYPDDMDLDDHACVHWRGGDSGVWPDERGRRRRLVIGFMLAGLLASVGLHLVIGWADALDALTFAQRLVGMLFLLAGLVQAAALPAVVDHWGRGQVRFSGALVLLGVLMALATSTLLLFLWLQEHEIIAVALLYLALWLWSLWALHLLIREKVWRGIPHPRKFAAGVTVTAVLTAVSLGYSILYQPIAAPLHFVMRAEFGTPQTDAGSPYIHVPLKLYARNAGGIPVYIVVDDYTVFGVRSAFAKSGAGVKEWKGDEDGGWWLPDAQAFVSGTESEIVASGQFQGPGSTLDAGEEYKMERIVTLPKDTAYETLNALLRFTFLRQDRGKLADEFYYEKLSWMESEGRYYCPPDKCGEHVVYHGRVRYNTSLINLTRKPRYVATFWSPEEEPNVFISSFNFKKHKKTESIYDIYEALDENEVDREADRYGLGSVSVNAEVSVKGLLKQAQS</sequence>
<evidence type="ECO:0000256" key="1">
    <source>
        <dbReference type="SAM" id="Phobius"/>
    </source>
</evidence>
<feature type="transmembrane region" description="Helical" evidence="1">
    <location>
        <begin position="77"/>
        <end position="99"/>
    </location>
</feature>
<protein>
    <submittedName>
        <fullName evidence="2">Uncharacterized protein</fullName>
    </submittedName>
</protein>
<evidence type="ECO:0000313" key="2">
    <source>
        <dbReference type="EMBL" id="CCA57300.1"/>
    </source>
</evidence>
<dbReference type="RefSeq" id="WP_015035211.1">
    <property type="nucleotide sequence ID" value="NC_018750.1"/>
</dbReference>
<dbReference type="KEGG" id="sve:SVEN_4014"/>
<feature type="transmembrane region" description="Helical" evidence="1">
    <location>
        <begin position="111"/>
        <end position="131"/>
    </location>
</feature>
<dbReference type="AlphaFoldDB" id="F2RFZ8"/>
<dbReference type="STRING" id="953739.SVEN_4014"/>
<dbReference type="eggNOG" id="ENOG5031EG2">
    <property type="taxonomic scope" value="Bacteria"/>
</dbReference>
<dbReference type="OrthoDB" id="4061523at2"/>
<keyword evidence="1" id="KW-0472">Membrane</keyword>
<name>F2RFZ8_STRVP</name>
<dbReference type="HOGENOM" id="CLU_567321_0_0_11"/>
<reference evidence="2 3" key="1">
    <citation type="journal article" date="2011" name="BMC Genomics">
        <title>Genome-wide analysis of the role of GlnR in Streptomyces venezuelae provides new insights into global nitrogen regulation in actinomycetes.</title>
        <authorList>
            <person name="Pullan S.T."/>
            <person name="Bibb M.J."/>
            <person name="Merrick M."/>
        </authorList>
    </citation>
    <scope>NUCLEOTIDE SEQUENCE [LARGE SCALE GENOMIC DNA]</scope>
    <source>
        <strain evidence="2">ATCC 10712</strain>
    </source>
</reference>
<keyword evidence="3" id="KW-1185">Reference proteome</keyword>
<dbReference type="GeneID" id="51864581"/>
<feature type="transmembrane region" description="Helical" evidence="1">
    <location>
        <begin position="143"/>
        <end position="164"/>
    </location>
</feature>
<feature type="transmembrane region" description="Helical" evidence="1">
    <location>
        <begin position="204"/>
        <end position="226"/>
    </location>
</feature>
<gene>
    <name evidence="2" type="ordered locus">SVEN_4014</name>
</gene>
<keyword evidence="1" id="KW-1133">Transmembrane helix</keyword>
<keyword evidence="1" id="KW-0812">Transmembrane</keyword>
<dbReference type="EMBL" id="FR845719">
    <property type="protein sequence ID" value="CCA57300.1"/>
    <property type="molecule type" value="Genomic_DNA"/>
</dbReference>
<evidence type="ECO:0000313" key="3">
    <source>
        <dbReference type="Proteomes" id="UP000006854"/>
    </source>
</evidence>
<feature type="transmembrane region" description="Helical" evidence="1">
    <location>
        <begin position="170"/>
        <end position="192"/>
    </location>
</feature>
<accession>F2RFZ8</accession>
<organism evidence="2 3">
    <name type="scientific">Streptomyces venezuelae (strain ATCC 10712 / CBS 650.69 / DSM 40230 / JCM 4526 / NBRC 13096 / PD 04745)</name>
    <dbReference type="NCBI Taxonomy" id="953739"/>
    <lineage>
        <taxon>Bacteria</taxon>
        <taxon>Bacillati</taxon>
        <taxon>Actinomycetota</taxon>
        <taxon>Actinomycetes</taxon>
        <taxon>Kitasatosporales</taxon>
        <taxon>Streptomycetaceae</taxon>
        <taxon>Streptomyces</taxon>
    </lineage>
</organism>